<dbReference type="OrthoDB" id="1089471at2"/>
<dbReference type="InterPro" id="IPR013783">
    <property type="entry name" value="Ig-like_fold"/>
</dbReference>
<dbReference type="PROSITE" id="PS50093">
    <property type="entry name" value="PKD"/>
    <property type="match status" value="1"/>
</dbReference>
<feature type="domain" description="PKD" evidence="3">
    <location>
        <begin position="27"/>
        <end position="95"/>
    </location>
</feature>
<dbReference type="eggNOG" id="COG3291">
    <property type="taxonomic scope" value="Bacteria"/>
</dbReference>
<evidence type="ECO:0000313" key="5">
    <source>
        <dbReference type="Proteomes" id="UP000005561"/>
    </source>
</evidence>
<dbReference type="InterPro" id="IPR022409">
    <property type="entry name" value="PKD/Chitinase_dom"/>
</dbReference>
<dbReference type="SMART" id="SM00089">
    <property type="entry name" value="PKD"/>
    <property type="match status" value="1"/>
</dbReference>
<dbReference type="EMBL" id="ACCL02000016">
    <property type="protein sequence ID" value="EET59679.1"/>
    <property type="molecule type" value="Genomic_DNA"/>
</dbReference>
<dbReference type="InterPro" id="IPR008979">
    <property type="entry name" value="Galactose-bd-like_sf"/>
</dbReference>
<feature type="domain" description="F5/8 type C" evidence="2">
    <location>
        <begin position="109"/>
        <end position="254"/>
    </location>
</feature>
<evidence type="ECO:0000256" key="1">
    <source>
        <dbReference type="ARBA" id="ARBA00023295"/>
    </source>
</evidence>
<dbReference type="CDD" id="cd00146">
    <property type="entry name" value="PKD"/>
    <property type="match status" value="1"/>
</dbReference>
<dbReference type="Proteomes" id="UP000005561">
    <property type="component" value="Unassembled WGS sequence"/>
</dbReference>
<dbReference type="GO" id="GO:0016798">
    <property type="term" value="F:hydrolase activity, acting on glycosyl bonds"/>
    <property type="evidence" value="ECO:0007669"/>
    <property type="project" value="UniProtKB-KW"/>
</dbReference>
<evidence type="ECO:0000259" key="3">
    <source>
        <dbReference type="PROSITE" id="PS50093"/>
    </source>
</evidence>
<evidence type="ECO:0000259" key="2">
    <source>
        <dbReference type="PROSITE" id="PS50022"/>
    </source>
</evidence>
<accession>C6LI24</accession>
<dbReference type="InterPro" id="IPR035986">
    <property type="entry name" value="PKD_dom_sf"/>
</dbReference>
<keyword evidence="1" id="KW-0378">Hydrolase</keyword>
<keyword evidence="1" id="KW-0326">Glycosidase</keyword>
<reference evidence="4" key="1">
    <citation type="submission" date="2009-07" db="EMBL/GenBank/DDBJ databases">
        <authorList>
            <person name="Weinstock G."/>
            <person name="Sodergren E."/>
            <person name="Clifton S."/>
            <person name="Fulton L."/>
            <person name="Fulton B."/>
            <person name="Courtney L."/>
            <person name="Fronick C."/>
            <person name="Harrison M."/>
            <person name="Strong C."/>
            <person name="Farmer C."/>
            <person name="Delahaunty K."/>
            <person name="Markovic C."/>
            <person name="Hall O."/>
            <person name="Minx P."/>
            <person name="Tomlinson C."/>
            <person name="Mitreva M."/>
            <person name="Nelson J."/>
            <person name="Hou S."/>
            <person name="Wollam A."/>
            <person name="Pepin K.H."/>
            <person name="Johnson M."/>
            <person name="Bhonagiri V."/>
            <person name="Nash W.E."/>
            <person name="Warren W."/>
            <person name="Chinwalla A."/>
            <person name="Mardis E.R."/>
            <person name="Wilson R.K."/>
        </authorList>
    </citation>
    <scope>NUCLEOTIDE SEQUENCE [LARGE SCALE GENOMIC DNA]</scope>
    <source>
        <strain evidence="4">DSM 14469</strain>
    </source>
</reference>
<dbReference type="Pfam" id="PF00754">
    <property type="entry name" value="F5_F8_type_C"/>
    <property type="match status" value="1"/>
</dbReference>
<dbReference type="InterPro" id="IPR000601">
    <property type="entry name" value="PKD_dom"/>
</dbReference>
<evidence type="ECO:0000313" key="4">
    <source>
        <dbReference type="EMBL" id="EET59679.1"/>
    </source>
</evidence>
<dbReference type="AlphaFoldDB" id="C6LI24"/>
<dbReference type="RefSeq" id="WP_006863072.1">
    <property type="nucleotide sequence ID" value="NZ_CP102268.1"/>
</dbReference>
<dbReference type="SUPFAM" id="SSF49785">
    <property type="entry name" value="Galactose-binding domain-like"/>
    <property type="match status" value="1"/>
</dbReference>
<organism evidence="4 5">
    <name type="scientific">Marvinbryantia formatexigens DSM 14469</name>
    <dbReference type="NCBI Taxonomy" id="478749"/>
    <lineage>
        <taxon>Bacteria</taxon>
        <taxon>Bacillati</taxon>
        <taxon>Bacillota</taxon>
        <taxon>Clostridia</taxon>
        <taxon>Lachnospirales</taxon>
        <taxon>Lachnospiraceae</taxon>
        <taxon>Marvinbryantia</taxon>
    </lineage>
</organism>
<sequence length="265" mass="27792">MVIPVNELLTEGEGVTVSMEWPDNSLPKAGLTASQTLVGPGSTVTFTSSCSQNTESVAWSMPGAGEETAEGETVSVIYENEGVYDVTVTAKNSSGEEEKTFSGLIVVSAELEKDGALTLLSQGKEVEATAYVNDNEAPPFAVDGDVTKKWCATGTPPHELTIDLGEEAAVSQVKISHAEAGGESADMNTKAYTILVSSDGLSFNEVASVTKNTKGETLDTFAPVNARYVKLSVVKPTQGSDTAARIYEVEVYGTETTLDAASETE</sequence>
<dbReference type="Gene3D" id="2.60.40.10">
    <property type="entry name" value="Immunoglobulins"/>
    <property type="match status" value="1"/>
</dbReference>
<dbReference type="Pfam" id="PF00801">
    <property type="entry name" value="PKD"/>
    <property type="match status" value="1"/>
</dbReference>
<protein>
    <submittedName>
        <fullName evidence="4">F5/8 type C domain protein</fullName>
    </submittedName>
</protein>
<name>C6LI24_9FIRM</name>
<dbReference type="InterPro" id="IPR000421">
    <property type="entry name" value="FA58C"/>
</dbReference>
<dbReference type="PROSITE" id="PS50022">
    <property type="entry name" value="FA58C_3"/>
    <property type="match status" value="1"/>
</dbReference>
<dbReference type="STRING" id="168384.SAMN05660368_02593"/>
<keyword evidence="5" id="KW-1185">Reference proteome</keyword>
<dbReference type="Gene3D" id="2.60.120.260">
    <property type="entry name" value="Galactose-binding domain-like"/>
    <property type="match status" value="1"/>
</dbReference>
<comment type="caution">
    <text evidence="4">The sequence shown here is derived from an EMBL/GenBank/DDBJ whole genome shotgun (WGS) entry which is preliminary data.</text>
</comment>
<gene>
    <name evidence="4" type="ORF">BRYFOR_08295</name>
</gene>
<dbReference type="SUPFAM" id="SSF49299">
    <property type="entry name" value="PKD domain"/>
    <property type="match status" value="1"/>
</dbReference>
<proteinExistence type="predicted"/>